<evidence type="ECO:0000259" key="3">
    <source>
        <dbReference type="PROSITE" id="PS50013"/>
    </source>
</evidence>
<dbReference type="Pfam" id="PF24626">
    <property type="entry name" value="SH3_Tf2-1"/>
    <property type="match status" value="1"/>
</dbReference>
<dbReference type="GO" id="GO:0003676">
    <property type="term" value="F:nucleic acid binding"/>
    <property type="evidence" value="ECO:0007669"/>
    <property type="project" value="InterPro"/>
</dbReference>
<dbReference type="KEGG" id="rsx:RhiXN_05524"/>
<dbReference type="PANTHER" id="PTHR45835">
    <property type="entry name" value="YALI0A06105P"/>
    <property type="match status" value="1"/>
</dbReference>
<dbReference type="PROSITE" id="PS50013">
    <property type="entry name" value="CHROMO_2"/>
    <property type="match status" value="1"/>
</dbReference>
<dbReference type="PROSITE" id="PS00598">
    <property type="entry name" value="CHROMO_1"/>
    <property type="match status" value="1"/>
</dbReference>
<dbReference type="GeneID" id="67027803"/>
<dbReference type="InterPro" id="IPR023779">
    <property type="entry name" value="Chromodomain_CS"/>
</dbReference>
<sequence>MAEFAYNNAVHSSTGKTPFKALYGWEPSLTLSNVPTDVPEANELAQTMEAQWKEVEAALRQSKTRMTARKEGSPTTFKIGEEVWLNAKNVNLKTLSPKLLEQRLGPFKVSERISNRAYWLELPPTMRIHDVFYVGLLSKVKKDDKRAFKNHPPPVTMDGEEEYKVEGITDMEERDGKWFFRVKWKGYGPEENTWEPQENLKNAGKILKKYEEEMRKKALGAAKALRGGAVL</sequence>
<dbReference type="InterPro" id="IPR023780">
    <property type="entry name" value="Chromo_domain"/>
</dbReference>
<evidence type="ECO:0000256" key="1">
    <source>
        <dbReference type="ARBA" id="ARBA00004123"/>
    </source>
</evidence>
<comment type="subcellular location">
    <subcellularLocation>
        <location evidence="1">Nucleus</location>
    </subcellularLocation>
</comment>
<dbReference type="InterPro" id="IPR056924">
    <property type="entry name" value="SH3_Tf2-1"/>
</dbReference>
<dbReference type="PRINTS" id="PR00504">
    <property type="entry name" value="CHROMODOMAIN"/>
</dbReference>
<dbReference type="RefSeq" id="XP_043180772.1">
    <property type="nucleotide sequence ID" value="XM_043325340.1"/>
</dbReference>
<name>A0A8H8NXM4_9AGAM</name>
<dbReference type="InterPro" id="IPR017984">
    <property type="entry name" value="Chromo_dom_subgr"/>
</dbReference>
<evidence type="ECO:0000313" key="5">
    <source>
        <dbReference type="Proteomes" id="UP000650533"/>
    </source>
</evidence>
<proteinExistence type="predicted"/>
<gene>
    <name evidence="4" type="ORF">RhiXN_05524</name>
</gene>
<dbReference type="SMART" id="SM00298">
    <property type="entry name" value="CHROMO"/>
    <property type="match status" value="1"/>
</dbReference>
<dbReference type="EMBL" id="CP059663">
    <property type="protein sequence ID" value="QRW20535.1"/>
    <property type="molecule type" value="Genomic_DNA"/>
</dbReference>
<dbReference type="InterPro" id="IPR016197">
    <property type="entry name" value="Chromo-like_dom_sf"/>
</dbReference>
<keyword evidence="2" id="KW-0539">Nucleus</keyword>
<dbReference type="AlphaFoldDB" id="A0A8H8NXM4"/>
<dbReference type="Proteomes" id="UP000650533">
    <property type="component" value="Chromosome 6"/>
</dbReference>
<protein>
    <submittedName>
        <fullName evidence="4">Retrotransposable element Tf2 protein</fullName>
    </submittedName>
</protein>
<evidence type="ECO:0000313" key="4">
    <source>
        <dbReference type="EMBL" id="QRW20535.1"/>
    </source>
</evidence>
<dbReference type="Gene3D" id="3.30.420.10">
    <property type="entry name" value="Ribonuclease H-like superfamily/Ribonuclease H"/>
    <property type="match status" value="1"/>
</dbReference>
<dbReference type="InterPro" id="IPR000953">
    <property type="entry name" value="Chromo/chromo_shadow_dom"/>
</dbReference>
<feature type="domain" description="Chromo" evidence="3">
    <location>
        <begin position="163"/>
        <end position="213"/>
    </location>
</feature>
<dbReference type="Pfam" id="PF00385">
    <property type="entry name" value="Chromo"/>
    <property type="match status" value="1"/>
</dbReference>
<dbReference type="Gene3D" id="2.40.50.40">
    <property type="match status" value="1"/>
</dbReference>
<reference evidence="4" key="1">
    <citation type="submission" date="2020-05" db="EMBL/GenBank/DDBJ databases">
        <title>Evolutionary and genomic comparisons of hybrid uninucleate and nonhybrid Rhizoctonia fungi.</title>
        <authorList>
            <person name="Li C."/>
            <person name="Chen X."/>
        </authorList>
    </citation>
    <scope>NUCLEOTIDE SEQUENCE</scope>
    <source>
        <strain evidence="4">AG-1 IA</strain>
    </source>
</reference>
<dbReference type="InterPro" id="IPR036397">
    <property type="entry name" value="RNaseH_sf"/>
</dbReference>
<evidence type="ECO:0000256" key="2">
    <source>
        <dbReference type="ARBA" id="ARBA00023242"/>
    </source>
</evidence>
<dbReference type="SUPFAM" id="SSF54160">
    <property type="entry name" value="Chromo domain-like"/>
    <property type="match status" value="1"/>
</dbReference>
<accession>A0A8H8NXM4</accession>
<dbReference type="GO" id="GO:0006338">
    <property type="term" value="P:chromatin remodeling"/>
    <property type="evidence" value="ECO:0007669"/>
    <property type="project" value="UniProtKB-ARBA"/>
</dbReference>
<dbReference type="PANTHER" id="PTHR45835:SF99">
    <property type="entry name" value="CHROMO DOMAIN-CONTAINING PROTEIN-RELATED"/>
    <property type="match status" value="1"/>
</dbReference>
<dbReference type="GO" id="GO:0005634">
    <property type="term" value="C:nucleus"/>
    <property type="evidence" value="ECO:0007669"/>
    <property type="project" value="UniProtKB-SubCell"/>
</dbReference>
<organism evidence="4 5">
    <name type="scientific">Rhizoctonia solani</name>
    <dbReference type="NCBI Taxonomy" id="456999"/>
    <lineage>
        <taxon>Eukaryota</taxon>
        <taxon>Fungi</taxon>
        <taxon>Dikarya</taxon>
        <taxon>Basidiomycota</taxon>
        <taxon>Agaricomycotina</taxon>
        <taxon>Agaricomycetes</taxon>
        <taxon>Cantharellales</taxon>
        <taxon>Ceratobasidiaceae</taxon>
        <taxon>Rhizoctonia</taxon>
    </lineage>
</organism>